<comment type="caution">
    <text evidence="1">The sequence shown here is derived from an EMBL/GenBank/DDBJ whole genome shotgun (WGS) entry which is preliminary data.</text>
</comment>
<gene>
    <name evidence="1" type="ORF">PMAYCL1PPCAC_20905</name>
</gene>
<dbReference type="EMBL" id="BTRK01000004">
    <property type="protein sequence ID" value="GMR50710.1"/>
    <property type="molecule type" value="Genomic_DNA"/>
</dbReference>
<keyword evidence="2" id="KW-1185">Reference proteome</keyword>
<name>A0AAN5CUT6_9BILA</name>
<feature type="non-terminal residue" evidence="1">
    <location>
        <position position="1"/>
    </location>
</feature>
<evidence type="ECO:0000313" key="2">
    <source>
        <dbReference type="Proteomes" id="UP001328107"/>
    </source>
</evidence>
<reference evidence="2" key="1">
    <citation type="submission" date="2022-10" db="EMBL/GenBank/DDBJ databases">
        <title>Genome assembly of Pristionchus species.</title>
        <authorList>
            <person name="Yoshida K."/>
            <person name="Sommer R.J."/>
        </authorList>
    </citation>
    <scope>NUCLEOTIDE SEQUENCE [LARGE SCALE GENOMIC DNA]</scope>
    <source>
        <strain evidence="2">RS5460</strain>
    </source>
</reference>
<sequence>TRQAKEEMMVAKVVVHVYEYGGNPLTPFTKSDVENMVKEFHRADSKVHILVTRITITDQIK</sequence>
<evidence type="ECO:0000313" key="1">
    <source>
        <dbReference type="EMBL" id="GMR50710.1"/>
    </source>
</evidence>
<accession>A0AAN5CUT6</accession>
<feature type="non-terminal residue" evidence="1">
    <location>
        <position position="61"/>
    </location>
</feature>
<organism evidence="1 2">
    <name type="scientific">Pristionchus mayeri</name>
    <dbReference type="NCBI Taxonomy" id="1317129"/>
    <lineage>
        <taxon>Eukaryota</taxon>
        <taxon>Metazoa</taxon>
        <taxon>Ecdysozoa</taxon>
        <taxon>Nematoda</taxon>
        <taxon>Chromadorea</taxon>
        <taxon>Rhabditida</taxon>
        <taxon>Rhabditina</taxon>
        <taxon>Diplogasteromorpha</taxon>
        <taxon>Diplogasteroidea</taxon>
        <taxon>Neodiplogasteridae</taxon>
        <taxon>Pristionchus</taxon>
    </lineage>
</organism>
<proteinExistence type="predicted"/>
<dbReference type="AlphaFoldDB" id="A0AAN5CUT6"/>
<protein>
    <submittedName>
        <fullName evidence="1">Uncharacterized protein</fullName>
    </submittedName>
</protein>
<dbReference type="Proteomes" id="UP001328107">
    <property type="component" value="Unassembled WGS sequence"/>
</dbReference>